<proteinExistence type="predicted"/>
<dbReference type="Pfam" id="PF08369">
    <property type="entry name" value="PCP_red"/>
    <property type="match status" value="1"/>
</dbReference>
<dbReference type="GO" id="GO:0015979">
    <property type="term" value="P:photosynthesis"/>
    <property type="evidence" value="ECO:0007669"/>
    <property type="project" value="InterPro"/>
</dbReference>
<gene>
    <name evidence="2" type="ORF">PRVXH_000678</name>
</gene>
<reference evidence="2" key="2">
    <citation type="submission" date="2024-06" db="EMBL/GenBank/DDBJ databases">
        <authorList>
            <person name="Petrova K.O."/>
            <person name="Toshchakov S.V."/>
            <person name="Boltjanskaja Y.V."/>
            <person name="Kevbrin V.V."/>
        </authorList>
    </citation>
    <scope>NUCLEOTIDE SEQUENCE</scope>
    <source>
        <strain evidence="2">Z-710</strain>
    </source>
</reference>
<protein>
    <submittedName>
        <fullName evidence="2">PCP reductase family protein</fullName>
    </submittedName>
</protein>
<dbReference type="Gene3D" id="1.10.8.550">
    <property type="entry name" value="Proto-chlorophyllide reductase 57 kD subunit B"/>
    <property type="match status" value="1"/>
</dbReference>
<organism evidence="2">
    <name type="scientific">Proteinivorax hydrogeniformans</name>
    <dbReference type="NCBI Taxonomy" id="1826727"/>
    <lineage>
        <taxon>Bacteria</taxon>
        <taxon>Bacillati</taxon>
        <taxon>Bacillota</taxon>
        <taxon>Clostridia</taxon>
        <taxon>Eubacteriales</taxon>
        <taxon>Proteinivoracaceae</taxon>
        <taxon>Proteinivorax</taxon>
    </lineage>
</organism>
<sequence length="57" mass="6602">MKWSKEAEKRIQKATVFYRGFAKKKAEEMAASRGKKIVEVEDIEKAKKGKEMEILAK</sequence>
<dbReference type="InterPro" id="IPR009072">
    <property type="entry name" value="Histone-fold"/>
</dbReference>
<dbReference type="InterPro" id="IPR013580">
    <property type="entry name" value="LI-POR_suB-like_C"/>
</dbReference>
<evidence type="ECO:0000259" key="1">
    <source>
        <dbReference type="Pfam" id="PF08369"/>
    </source>
</evidence>
<name>A0AAU8HVF8_9FIRM</name>
<dbReference type="SUPFAM" id="SSF47113">
    <property type="entry name" value="Histone-fold"/>
    <property type="match status" value="1"/>
</dbReference>
<dbReference type="GO" id="GO:0016491">
    <property type="term" value="F:oxidoreductase activity"/>
    <property type="evidence" value="ECO:0007669"/>
    <property type="project" value="InterPro"/>
</dbReference>
<accession>A0AAU8HVF8</accession>
<dbReference type="RefSeq" id="WP_353893908.1">
    <property type="nucleotide sequence ID" value="NZ_CP159485.1"/>
</dbReference>
<evidence type="ECO:0000313" key="2">
    <source>
        <dbReference type="EMBL" id="XCI29360.1"/>
    </source>
</evidence>
<dbReference type="EMBL" id="CP159485">
    <property type="protein sequence ID" value="XCI29360.1"/>
    <property type="molecule type" value="Genomic_DNA"/>
</dbReference>
<dbReference type="InterPro" id="IPR042298">
    <property type="entry name" value="P-CP_red_C"/>
</dbReference>
<dbReference type="AlphaFoldDB" id="A0AAU8HVF8"/>
<dbReference type="GO" id="GO:0015995">
    <property type="term" value="P:chlorophyll biosynthetic process"/>
    <property type="evidence" value="ECO:0007669"/>
    <property type="project" value="InterPro"/>
</dbReference>
<reference evidence="2" key="1">
    <citation type="journal article" date="2018" name="Antonie Van Leeuwenhoek">
        <title>Proteinivorax hydrogeniformans sp. nov., an anaerobic, haloalkaliphilic bacterium fermenting proteinaceous compounds with high hydrogen production.</title>
        <authorList>
            <person name="Boltyanskaya Y."/>
            <person name="Detkova E."/>
            <person name="Pimenov N."/>
            <person name="Kevbrin V."/>
        </authorList>
    </citation>
    <scope>NUCLEOTIDE SEQUENCE</scope>
    <source>
        <strain evidence="2">Z-710</strain>
    </source>
</reference>
<dbReference type="GO" id="GO:0046982">
    <property type="term" value="F:protein heterodimerization activity"/>
    <property type="evidence" value="ECO:0007669"/>
    <property type="project" value="InterPro"/>
</dbReference>
<feature type="domain" description="Light-independent protochlorophyllide reductase subunit B-like C-terminal" evidence="1">
    <location>
        <begin position="3"/>
        <end position="47"/>
    </location>
</feature>